<dbReference type="PRINTS" id="PR00775">
    <property type="entry name" value="HEATSHOCK90"/>
</dbReference>
<dbReference type="Pfam" id="PF13589">
    <property type="entry name" value="HATPase_c_3"/>
    <property type="match status" value="1"/>
</dbReference>
<evidence type="ECO:0000256" key="2">
    <source>
        <dbReference type="ARBA" id="ARBA00022741"/>
    </source>
</evidence>
<dbReference type="SUPFAM" id="SSF55874">
    <property type="entry name" value="ATPase domain of HSP90 chaperone/DNA topoisomerase II/histidine kinase"/>
    <property type="match status" value="1"/>
</dbReference>
<keyword evidence="3 5" id="KW-0067">ATP-binding</keyword>
<evidence type="ECO:0000256" key="5">
    <source>
        <dbReference type="PIRSR" id="PIRSR002583-1"/>
    </source>
</evidence>
<keyword evidence="2 5" id="KW-0547">Nucleotide-binding</keyword>
<evidence type="ECO:0000256" key="4">
    <source>
        <dbReference type="ARBA" id="ARBA00023186"/>
    </source>
</evidence>
<dbReference type="GO" id="GO:0005524">
    <property type="term" value="F:ATP binding"/>
    <property type="evidence" value="ECO:0007669"/>
    <property type="project" value="UniProtKB-KW"/>
</dbReference>
<dbReference type="EMBL" id="QGTQ01000001">
    <property type="protein sequence ID" value="PWW08628.1"/>
    <property type="molecule type" value="Genomic_DNA"/>
</dbReference>
<proteinExistence type="inferred from homology"/>
<evidence type="ECO:0000256" key="3">
    <source>
        <dbReference type="ARBA" id="ARBA00022840"/>
    </source>
</evidence>
<feature type="binding site" evidence="5">
    <location>
        <position position="35"/>
    </location>
    <ligand>
        <name>ATP</name>
        <dbReference type="ChEBI" id="CHEBI:30616"/>
    </ligand>
</feature>
<keyword evidence="7" id="KW-1185">Reference proteome</keyword>
<dbReference type="Proteomes" id="UP000246635">
    <property type="component" value="Unassembled WGS sequence"/>
</dbReference>
<dbReference type="GO" id="GO:0016887">
    <property type="term" value="F:ATP hydrolysis activity"/>
    <property type="evidence" value="ECO:0007669"/>
    <property type="project" value="InterPro"/>
</dbReference>
<name>A0A2V2Z034_9BACL</name>
<dbReference type="Gene3D" id="3.30.565.10">
    <property type="entry name" value="Histidine kinase-like ATPase, C-terminal domain"/>
    <property type="match status" value="1"/>
</dbReference>
<dbReference type="PIRSF" id="PIRSF002583">
    <property type="entry name" value="Hsp90"/>
    <property type="match status" value="1"/>
</dbReference>
<protein>
    <submittedName>
        <fullName evidence="6">Molecular chaperone HtpG</fullName>
    </submittedName>
</protein>
<dbReference type="InterPro" id="IPR001404">
    <property type="entry name" value="Hsp90_fam"/>
</dbReference>
<reference evidence="6 7" key="1">
    <citation type="submission" date="2018-05" db="EMBL/GenBank/DDBJ databases">
        <title>Genomic Encyclopedia of Type Strains, Phase III (KMG-III): the genomes of soil and plant-associated and newly described type strains.</title>
        <authorList>
            <person name="Whitman W."/>
        </authorList>
    </citation>
    <scope>NUCLEOTIDE SEQUENCE [LARGE SCALE GENOMIC DNA]</scope>
    <source>
        <strain evidence="6 7">CECT 5696</strain>
    </source>
</reference>
<comment type="caution">
    <text evidence="6">The sequence shown here is derived from an EMBL/GenBank/DDBJ whole genome shotgun (WGS) entry which is preliminary data.</text>
</comment>
<feature type="binding site" evidence="5">
    <location>
        <position position="154"/>
    </location>
    <ligand>
        <name>ATP</name>
        <dbReference type="ChEBI" id="CHEBI:30616"/>
    </ligand>
</feature>
<dbReference type="PANTHER" id="PTHR11528">
    <property type="entry name" value="HEAT SHOCK PROTEIN 90 FAMILY MEMBER"/>
    <property type="match status" value="1"/>
</dbReference>
<evidence type="ECO:0000313" key="6">
    <source>
        <dbReference type="EMBL" id="PWW08628.1"/>
    </source>
</evidence>
<accession>A0A2V2Z034</accession>
<dbReference type="NCBIfam" id="NF010683">
    <property type="entry name" value="PRK14083.1"/>
    <property type="match status" value="1"/>
</dbReference>
<evidence type="ECO:0000313" key="7">
    <source>
        <dbReference type="Proteomes" id="UP000246635"/>
    </source>
</evidence>
<feature type="binding site" evidence="5">
    <location>
        <position position="68"/>
    </location>
    <ligand>
        <name>ATP</name>
        <dbReference type="ChEBI" id="CHEBI:30616"/>
    </ligand>
</feature>
<dbReference type="Gene3D" id="3.30.230.80">
    <property type="match status" value="1"/>
</dbReference>
<gene>
    <name evidence="6" type="ORF">DFQ01_101352</name>
</gene>
<dbReference type="GO" id="GO:0051082">
    <property type="term" value="F:unfolded protein binding"/>
    <property type="evidence" value="ECO:0007669"/>
    <property type="project" value="InterPro"/>
</dbReference>
<dbReference type="Pfam" id="PF00183">
    <property type="entry name" value="HSP90"/>
    <property type="match status" value="1"/>
</dbReference>
<organism evidence="6 7">
    <name type="scientific">Paenibacillus cellulosilyticus</name>
    <dbReference type="NCBI Taxonomy" id="375489"/>
    <lineage>
        <taxon>Bacteria</taxon>
        <taxon>Bacillati</taxon>
        <taxon>Bacillota</taxon>
        <taxon>Bacilli</taxon>
        <taxon>Bacillales</taxon>
        <taxon>Paenibacillaceae</taxon>
        <taxon>Paenibacillus</taxon>
    </lineage>
</organism>
<dbReference type="RefSeq" id="WP_245946477.1">
    <property type="nucleotide sequence ID" value="NZ_CP054613.1"/>
</dbReference>
<dbReference type="SUPFAM" id="SSF54211">
    <property type="entry name" value="Ribosomal protein S5 domain 2-like"/>
    <property type="match status" value="1"/>
</dbReference>
<comment type="similarity">
    <text evidence="1">Belongs to the heat shock protein 90 family.</text>
</comment>
<dbReference type="AlphaFoldDB" id="A0A2V2Z034"/>
<dbReference type="InterPro" id="IPR020568">
    <property type="entry name" value="Ribosomal_Su5_D2-typ_SF"/>
</dbReference>
<dbReference type="InterPro" id="IPR036890">
    <property type="entry name" value="HATPase_C_sf"/>
</dbReference>
<feature type="binding site" evidence="5">
    <location>
        <position position="31"/>
    </location>
    <ligand>
        <name>ATP</name>
        <dbReference type="ChEBI" id="CHEBI:30616"/>
    </ligand>
</feature>
<keyword evidence="4" id="KW-0143">Chaperone</keyword>
<dbReference type="InterPro" id="IPR020575">
    <property type="entry name" value="Hsp90_N"/>
</dbReference>
<evidence type="ECO:0000256" key="1">
    <source>
        <dbReference type="ARBA" id="ARBA00008239"/>
    </source>
</evidence>
<sequence>MKNMNFQVNLQGVIDLLSNHLYSEPGVFIRELLQNGVDAVTARKRLGHTFDEAVKVEIYSSHNISFTDNGCGLTEDEIDQFLARIGGSTKRDDQDSADDFIGQFGVGLLSCFVVSEEIVLITRSALEDDALEWRGKPDGTYSIKKLKRQVPIGTTVYLKAKPEFEEYFEYYRVSELLEKYGQYLPTTIMLVEDKFERTINESKPPWLLDKPEAMAYVEGITYNKPLDIIPLTSLIGGVNGIAHILPYAVSLQDEKKHRVYLKNMLLSDRMNNILPPWAFFVNGIINTNSLRPTASREAFQENDLFFAVRDELGECIKRYLIELADRDPDLFRRIVLIHYASIKTMAVEDDELYALFVRHLRFETSYGELTMAEILRDHKELLVTPTLDEYRQVARVARAQELMVINGGYVHDLDLVRKVTELDEDIKVDILNTLEFANQFEELDLEDKLTAQPFIDQSNALLEDFQCRALVRWFEPADIPVLYNTNQDVNFFRLAEESEQQANALFADVVRVIKDDLYDVPYAKLCFNYNNPMVRKAMEARDPHLRKASIELFYTQALLLGNHPMGPAELRMMNDSLLQFMNRGLDGAEVNR</sequence>
<dbReference type="GO" id="GO:0140662">
    <property type="term" value="F:ATP-dependent protein folding chaperone"/>
    <property type="evidence" value="ECO:0007669"/>
    <property type="project" value="InterPro"/>
</dbReference>